<gene>
    <name evidence="5" type="ORF">VITFI_CDS2157</name>
</gene>
<reference evidence="5 6" key="1">
    <citation type="submission" date="2017-07" db="EMBL/GenBank/DDBJ databases">
        <title>Complete Genome Sequence of the cosmetic ferment Vitreoscilla filiformis (ATCC15551).</title>
        <authorList>
            <person name="Contreras S."/>
            <person name="Sagory-Zalkind P."/>
            <person name="Blanquart H."/>
            <person name="Iltis A."/>
            <person name="Morand S.C."/>
        </authorList>
    </citation>
    <scope>NUCLEOTIDE SEQUENCE [LARGE SCALE GENOMIC DNA]</scope>
    <source>
        <strain evidence="5 6">ATCC 15551</strain>
    </source>
</reference>
<sequence length="408" mass="45662">MHLDAAELSVQAQVGTLWRHGTRTDVPAAFEYTRAWLKSPHAFMLDPRLDLYTGAQHPAAPNSAFGVFMDSAPDRWGRVLMERREVATARRENRQPRRLQDIDFLLGVHDQTRMGALRLRLADDTPFLDNSTLGVPPVTDLGQLAHASRRIEDAGAENLPEYERWLAMLIAPGTSLGGARPKANFIAMDGSLWIAKFPAKEDRYDVGAWEWVTRNLAQRAGIWVPQAQCLQLTDRYLTYCAARFDRSGFNRRMFASAMTQLEFTDGQAGASYLDLAEFLCDHGAQGHIKTDLEQLFRRVLFNIRIGNRDDHLRNHGFIRTATGWRLAPAYDVNPNPYKDAHALTLDGVSQEPDAAMALAQADLYQLSTNQAKAILAEVDSSVKEWRQEAARSGLGGIEISMMQRVIAG</sequence>
<organism evidence="5 6">
    <name type="scientific">Vitreoscilla filiformis</name>
    <dbReference type="NCBI Taxonomy" id="63"/>
    <lineage>
        <taxon>Bacteria</taxon>
        <taxon>Pseudomonadati</taxon>
        <taxon>Pseudomonadota</taxon>
        <taxon>Betaproteobacteria</taxon>
        <taxon>Neisseriales</taxon>
        <taxon>Neisseriaceae</taxon>
        <taxon>Vitreoscilla</taxon>
    </lineage>
</organism>
<evidence type="ECO:0000256" key="3">
    <source>
        <dbReference type="ARBA" id="ARBA00022777"/>
    </source>
</evidence>
<dbReference type="PANTHER" id="PTHR37419">
    <property type="entry name" value="SERINE/THREONINE-PROTEIN KINASE TOXIN HIPA"/>
    <property type="match status" value="1"/>
</dbReference>
<evidence type="ECO:0000259" key="4">
    <source>
        <dbReference type="Pfam" id="PF07804"/>
    </source>
</evidence>
<dbReference type="Proteomes" id="UP000199729">
    <property type="component" value="Chromosome"/>
</dbReference>
<dbReference type="GO" id="GO:0004674">
    <property type="term" value="F:protein serine/threonine kinase activity"/>
    <property type="evidence" value="ECO:0007669"/>
    <property type="project" value="TreeGrafter"/>
</dbReference>
<proteinExistence type="inferred from homology"/>
<comment type="similarity">
    <text evidence="1">Belongs to the HipA Ser/Thr kinase family.</text>
</comment>
<keyword evidence="2" id="KW-0808">Transferase</keyword>
<name>A0A221KG37_VITFI</name>
<dbReference type="GO" id="GO:0005829">
    <property type="term" value="C:cytosol"/>
    <property type="evidence" value="ECO:0007669"/>
    <property type="project" value="TreeGrafter"/>
</dbReference>
<feature type="domain" description="HipA-like C-terminal" evidence="4">
    <location>
        <begin position="174"/>
        <end position="385"/>
    </location>
</feature>
<keyword evidence="6" id="KW-1185">Reference proteome</keyword>
<dbReference type="KEGG" id="vff:VITFI_CDS2157"/>
<dbReference type="InterPro" id="IPR012893">
    <property type="entry name" value="HipA-like_C"/>
</dbReference>
<dbReference type="PANTHER" id="PTHR37419:SF8">
    <property type="entry name" value="TOXIN YJJJ"/>
    <property type="match status" value="1"/>
</dbReference>
<evidence type="ECO:0000313" key="5">
    <source>
        <dbReference type="EMBL" id="ASM77935.1"/>
    </source>
</evidence>
<dbReference type="EMBL" id="CP022423">
    <property type="protein sequence ID" value="ASM77935.1"/>
    <property type="molecule type" value="Genomic_DNA"/>
</dbReference>
<dbReference type="InterPro" id="IPR052028">
    <property type="entry name" value="HipA_Ser/Thr_kinase"/>
</dbReference>
<evidence type="ECO:0000313" key="6">
    <source>
        <dbReference type="Proteomes" id="UP000199729"/>
    </source>
</evidence>
<evidence type="ECO:0000256" key="1">
    <source>
        <dbReference type="ARBA" id="ARBA00010164"/>
    </source>
</evidence>
<protein>
    <recommendedName>
        <fullName evidence="4">HipA-like C-terminal domain-containing protein</fullName>
    </recommendedName>
</protein>
<accession>A0A221KG37</accession>
<evidence type="ECO:0000256" key="2">
    <source>
        <dbReference type="ARBA" id="ARBA00022679"/>
    </source>
</evidence>
<dbReference type="Pfam" id="PF07804">
    <property type="entry name" value="HipA_C"/>
    <property type="match status" value="1"/>
</dbReference>
<dbReference type="Gene3D" id="1.10.1070.20">
    <property type="match status" value="1"/>
</dbReference>
<keyword evidence="3" id="KW-0418">Kinase</keyword>
<dbReference type="AlphaFoldDB" id="A0A221KG37"/>